<feature type="compositionally biased region" description="Basic and acidic residues" evidence="2">
    <location>
        <begin position="38"/>
        <end position="75"/>
    </location>
</feature>
<protein>
    <submittedName>
        <fullName evidence="3">DUF349 domain-containing protein</fullName>
    </submittedName>
</protein>
<keyword evidence="4" id="KW-1185">Reference proteome</keyword>
<gene>
    <name evidence="3" type="ORF">JBL43_16290</name>
</gene>
<keyword evidence="1" id="KW-0175">Coiled coil</keyword>
<comment type="caution">
    <text evidence="3">The sequence shown here is derived from an EMBL/GenBank/DDBJ whole genome shotgun (WGS) entry which is preliminary data.</text>
</comment>
<reference evidence="3 4" key="1">
    <citation type="submission" date="2020-12" db="EMBL/GenBank/DDBJ databases">
        <title>Aureibaculum luteum sp. nov. and Aureibaculum flavum sp. nov., novel members of the family Flavobacteriaceae isolated from Antarctic intertidal sediments.</title>
        <authorList>
            <person name="He X."/>
            <person name="Zhang X."/>
        </authorList>
    </citation>
    <scope>NUCLEOTIDE SEQUENCE [LARGE SCALE GENOMIC DNA]</scope>
    <source>
        <strain evidence="3 4">A20</strain>
    </source>
</reference>
<sequence length="672" mass="79156">MLDDKSNSTEGDKSTEKETEAITENVENPETEEVVEAISEKEVEKIESPTVVDEKTESIEIEDKKVESEEVKTEALEEETVSDDEVMVSKTTKDKEEEEAKEVVSLDTLDLEQLVKELQKLLKTDNITSIKTDVDTIKKNFNKQFGQLLAEKKEAFIADGGNEIDFYYSTPIKSAYNDLLFEYKTKREAFYADKASEQKDNLAKRLTLIEDLKELIDNAEPSTMYAHFKELQEKWRGVGRIPSAQYNDTWRTYEHHVERFYDLLHLSNDLRDLDFKHNLEEKLKLAIRSEELAEMTDLNVAFKELQVLHRLWKEEVGPVAREHREEIWDRFSNATKKIHEKRHEHQKVLESKYEENVDKKREVIEKISNLIEDSSNTSHKYWQQKIKELEELRQQFFKIGKVPRNVNDKIWNEFKDSTRKFNKLKNGYYKNIKNEQNSNLEKKNALVAKAESFKDSEDFDATTEVMKEIQAEWKTIGHVPRKFSDKIWKQFKDACNHYFDRLHGKQDEANKEQIEAFNKKKEMLDNLKSQADENEVVSLAVINSYIEDWNKLDSLPHNMHHIEVKFNKTLNSLYGKLDLDEKEIAMLKFKNMVNSYVETNNYRKLDSEQLFVRKKIDEVTREIQQLENNMGFFANADADSPLLKGVKDNIENTNKQLEIWKTKLNYITSLDY</sequence>
<evidence type="ECO:0000313" key="4">
    <source>
        <dbReference type="Proteomes" id="UP000623301"/>
    </source>
</evidence>
<feature type="compositionally biased region" description="Basic and acidic residues" evidence="2">
    <location>
        <begin position="1"/>
        <end position="20"/>
    </location>
</feature>
<accession>A0ABS0WUZ6</accession>
<organism evidence="3 4">
    <name type="scientific">Aureibaculum flavum</name>
    <dbReference type="NCBI Taxonomy" id="2795986"/>
    <lineage>
        <taxon>Bacteria</taxon>
        <taxon>Pseudomonadati</taxon>
        <taxon>Bacteroidota</taxon>
        <taxon>Flavobacteriia</taxon>
        <taxon>Flavobacteriales</taxon>
        <taxon>Flavobacteriaceae</taxon>
        <taxon>Aureibaculum</taxon>
    </lineage>
</organism>
<dbReference type="InterPro" id="IPR007139">
    <property type="entry name" value="DUF349"/>
</dbReference>
<dbReference type="RefSeq" id="WP_198842467.1">
    <property type="nucleotide sequence ID" value="NZ_JAEHFJ010000009.1"/>
</dbReference>
<name>A0ABS0WUZ6_9FLAO</name>
<dbReference type="Proteomes" id="UP000623301">
    <property type="component" value="Unassembled WGS sequence"/>
</dbReference>
<evidence type="ECO:0000313" key="3">
    <source>
        <dbReference type="EMBL" id="MBJ2175815.1"/>
    </source>
</evidence>
<dbReference type="Pfam" id="PF03993">
    <property type="entry name" value="DUF349"/>
    <property type="match status" value="5"/>
</dbReference>
<feature type="region of interest" description="Disordered" evidence="2">
    <location>
        <begin position="1"/>
        <end position="85"/>
    </location>
</feature>
<feature type="compositionally biased region" description="Acidic residues" evidence="2">
    <location>
        <begin position="76"/>
        <end position="85"/>
    </location>
</feature>
<feature type="coiled-coil region" evidence="1">
    <location>
        <begin position="609"/>
        <end position="663"/>
    </location>
</feature>
<proteinExistence type="predicted"/>
<dbReference type="EMBL" id="JAEHFJ010000009">
    <property type="protein sequence ID" value="MBJ2175815.1"/>
    <property type="molecule type" value="Genomic_DNA"/>
</dbReference>
<evidence type="ECO:0000256" key="1">
    <source>
        <dbReference type="SAM" id="Coils"/>
    </source>
</evidence>
<evidence type="ECO:0000256" key="2">
    <source>
        <dbReference type="SAM" id="MobiDB-lite"/>
    </source>
</evidence>